<proteinExistence type="predicted"/>
<organism evidence="1">
    <name type="scientific">Nilaparvata lugens endogenous nudivirus</name>
    <dbReference type="NCBI Taxonomy" id="1487700"/>
    <lineage>
        <taxon>Viruses</taxon>
        <taxon>Viruses incertae sedis</taxon>
        <taxon>Naldaviricetes</taxon>
        <taxon>Lefavirales</taxon>
        <taxon>Nudiviridae</taxon>
    </lineage>
</organism>
<accession>X5GE97</accession>
<dbReference type="EMBL" id="KJ566578">
    <property type="protein sequence ID" value="AHW98296.1"/>
    <property type="molecule type" value="Genomic_DNA"/>
</dbReference>
<name>X5GE97_9VIRU</name>
<protein>
    <submittedName>
        <fullName evidence="1">GrBNV_gp48-like protein</fullName>
    </submittedName>
</protein>
<reference evidence="1" key="2">
    <citation type="submission" date="2014-03" db="EMBL/GenBank/DDBJ databases">
        <authorList>
            <person name="Cheng R."/>
            <person name="Zhang C.-X."/>
        </authorList>
    </citation>
    <scope>NUCLEOTIDE SEQUENCE</scope>
    <source>
        <strain evidence="1">Hangzhou</strain>
    </source>
</reference>
<sequence>MSVQKKSRLLYVDNLLKIFYNYEPTRIKLWEIVRTFDSKHIAALIFILSNVNRSKNNSVYTHKLIENLIKETNEKIDGVVHKLCVQPTLNVVRVRSIYETYACADNSNNDVFLDRVNNQLTIWGLMSLIRAGNTLGGGGDDELTIDERLVMHNISSTYYIQFINNIRNLLFRDESMIDDRNNVQRVAQSKLVTENFLQYYNAIHTATQHDPRVVDRHYVENSLNRQTQSLMQNQFVALTSDIDPKNFRYIIRPRPLRCYDKFLDVIMRCAKDTVVVQPLYRGFFVVINSTGNQTRCYNRYGDLQYGLLYDTKFNVSATFEAVILPVDETGNIRNWNYWEYRHSTAVYITDVFRYKQTVATNLTYSQRYAYASQIGGVSVRTLFNCNESSSPVDVWSKLQQEYNDRPYDMMDPIGGLIVRASTNCDLSVPPIEYRFNMKTYYDFASDTFENVVGSISLKNSYNITFDMEMATYRTVCLVYAHDTTHLYTCAYDRNTTFQFYHVSKLPRLLNIKSLKTPIYRPETLYILGAKINQLGLCYVRVYYNHINEIVGYDYKSTTSMYDVPYNCVF</sequence>
<evidence type="ECO:0000313" key="1">
    <source>
        <dbReference type="EMBL" id="AHW98296.1"/>
    </source>
</evidence>
<reference evidence="1" key="1">
    <citation type="journal article" date="2014" name="J. Virol.">
        <title>Brown planthopper nudivirus DNA integrated in its host genome.</title>
        <authorList>
            <person name="Cheng R.L."/>
            <person name="Xi Y."/>
            <person name="Lou Y.H."/>
            <person name="Wang Z."/>
            <person name="Xu J.Y."/>
            <person name="Xu H.J."/>
            <person name="Zhang C.X."/>
        </authorList>
    </citation>
    <scope>NUCLEOTIDE SEQUENCE</scope>
    <source>
        <strain evidence="1">Hangzhou</strain>
    </source>
</reference>